<gene>
    <name evidence="10" type="primary">Zscan30</name>
    <name evidence="10" type="ORF">GYMTIB_R07347</name>
</gene>
<comment type="subcellular location">
    <subcellularLocation>
        <location evidence="1">Nucleus</location>
    </subcellularLocation>
</comment>
<feature type="region of interest" description="Disordered" evidence="8">
    <location>
        <begin position="1"/>
        <end position="48"/>
    </location>
</feature>
<dbReference type="PANTHER" id="PTHR23226">
    <property type="entry name" value="ZINC FINGER AND SCAN DOMAIN-CONTAINING"/>
    <property type="match status" value="1"/>
</dbReference>
<dbReference type="SUPFAM" id="SSF57667">
    <property type="entry name" value="beta-beta-alpha zinc fingers"/>
    <property type="match status" value="1"/>
</dbReference>
<evidence type="ECO:0000256" key="8">
    <source>
        <dbReference type="SAM" id="MobiDB-lite"/>
    </source>
</evidence>
<dbReference type="EMBL" id="VXAZ01007888">
    <property type="protein sequence ID" value="NXM47855.1"/>
    <property type="molecule type" value="Genomic_DNA"/>
</dbReference>
<dbReference type="Pfam" id="PF00096">
    <property type="entry name" value="zf-C2H2"/>
    <property type="match status" value="2"/>
</dbReference>
<keyword evidence="6" id="KW-0539">Nucleus</keyword>
<dbReference type="InterPro" id="IPR013087">
    <property type="entry name" value="Znf_C2H2_type"/>
</dbReference>
<keyword evidence="4 7" id="KW-0863">Zinc-finger</keyword>
<dbReference type="SMART" id="SM00355">
    <property type="entry name" value="ZnF_C2H2"/>
    <property type="match status" value="2"/>
</dbReference>
<dbReference type="PANTHER" id="PTHR23226:SF85">
    <property type="entry name" value="ZINC FINGER PROTEIN 397"/>
    <property type="match status" value="1"/>
</dbReference>
<dbReference type="GO" id="GO:0008270">
    <property type="term" value="F:zinc ion binding"/>
    <property type="evidence" value="ECO:0007669"/>
    <property type="project" value="UniProtKB-KW"/>
</dbReference>
<evidence type="ECO:0000259" key="9">
    <source>
        <dbReference type="PROSITE" id="PS50157"/>
    </source>
</evidence>
<protein>
    <submittedName>
        <fullName evidence="10">ZSC30 protein</fullName>
    </submittedName>
</protein>
<feature type="domain" description="C2H2-type" evidence="9">
    <location>
        <begin position="38"/>
        <end position="65"/>
    </location>
</feature>
<evidence type="ECO:0000256" key="3">
    <source>
        <dbReference type="ARBA" id="ARBA00022737"/>
    </source>
</evidence>
<keyword evidence="11" id="KW-1185">Reference proteome</keyword>
<evidence type="ECO:0000256" key="7">
    <source>
        <dbReference type="PROSITE-ProRule" id="PRU00042"/>
    </source>
</evidence>
<feature type="non-terminal residue" evidence="10">
    <location>
        <position position="88"/>
    </location>
</feature>
<dbReference type="GO" id="GO:0000978">
    <property type="term" value="F:RNA polymerase II cis-regulatory region sequence-specific DNA binding"/>
    <property type="evidence" value="ECO:0007669"/>
    <property type="project" value="TreeGrafter"/>
</dbReference>
<keyword evidence="2" id="KW-0479">Metal-binding</keyword>
<dbReference type="AlphaFoldDB" id="A0A7L1B4V6"/>
<dbReference type="FunFam" id="3.30.160.60:FF:000098">
    <property type="entry name" value="Zinc finger protein 614"/>
    <property type="match status" value="1"/>
</dbReference>
<comment type="caution">
    <text evidence="10">The sequence shown here is derived from an EMBL/GenBank/DDBJ whole genome shotgun (WGS) entry which is preliminary data.</text>
</comment>
<accession>A0A7L1B4V6</accession>
<dbReference type="PROSITE" id="PS00028">
    <property type="entry name" value="ZINC_FINGER_C2H2_1"/>
    <property type="match status" value="2"/>
</dbReference>
<evidence type="ECO:0000256" key="1">
    <source>
        <dbReference type="ARBA" id="ARBA00004123"/>
    </source>
</evidence>
<dbReference type="InterPro" id="IPR036236">
    <property type="entry name" value="Znf_C2H2_sf"/>
</dbReference>
<sequence length="88" mass="10228">ERPSLCWEGRQRSSRSSELVDKPHGGEKPHKTSREQPYECGECGKSFSRSSSLINHRKIHTGEKPYECLECWKSFRESSSLIQHEDIH</sequence>
<evidence type="ECO:0000313" key="11">
    <source>
        <dbReference type="Proteomes" id="UP000579941"/>
    </source>
</evidence>
<dbReference type="PROSITE" id="PS50157">
    <property type="entry name" value="ZINC_FINGER_C2H2_2"/>
    <property type="match status" value="2"/>
</dbReference>
<evidence type="ECO:0000256" key="2">
    <source>
        <dbReference type="ARBA" id="ARBA00022723"/>
    </source>
</evidence>
<reference evidence="10 11" key="1">
    <citation type="submission" date="2019-09" db="EMBL/GenBank/DDBJ databases">
        <title>Bird 10,000 Genomes (B10K) Project - Family phase.</title>
        <authorList>
            <person name="Zhang G."/>
        </authorList>
    </citation>
    <scope>NUCLEOTIDE SEQUENCE [LARGE SCALE GENOMIC DNA]</scope>
    <source>
        <strain evidence="10">B10K-DU-002-05</strain>
        <tissue evidence="10">Muscle</tissue>
    </source>
</reference>
<dbReference type="Proteomes" id="UP000579941">
    <property type="component" value="Unassembled WGS sequence"/>
</dbReference>
<keyword evidence="5" id="KW-0862">Zinc</keyword>
<dbReference type="GO" id="GO:0005634">
    <property type="term" value="C:nucleus"/>
    <property type="evidence" value="ECO:0007669"/>
    <property type="project" value="UniProtKB-SubCell"/>
</dbReference>
<name>A0A7L1B4V6_GYMTI</name>
<evidence type="ECO:0000256" key="4">
    <source>
        <dbReference type="ARBA" id="ARBA00022771"/>
    </source>
</evidence>
<dbReference type="FunFam" id="3.30.160.60:FF:001270">
    <property type="entry name" value="zinc finger protein 583 isoform X1"/>
    <property type="match status" value="1"/>
</dbReference>
<dbReference type="Gene3D" id="3.30.160.60">
    <property type="entry name" value="Classic Zinc Finger"/>
    <property type="match status" value="2"/>
</dbReference>
<evidence type="ECO:0000313" key="10">
    <source>
        <dbReference type="EMBL" id="NXM47855.1"/>
    </source>
</evidence>
<dbReference type="GO" id="GO:0000981">
    <property type="term" value="F:DNA-binding transcription factor activity, RNA polymerase II-specific"/>
    <property type="evidence" value="ECO:0007669"/>
    <property type="project" value="TreeGrafter"/>
</dbReference>
<evidence type="ECO:0000256" key="5">
    <source>
        <dbReference type="ARBA" id="ARBA00022833"/>
    </source>
</evidence>
<feature type="non-terminal residue" evidence="10">
    <location>
        <position position="1"/>
    </location>
</feature>
<keyword evidence="3" id="KW-0677">Repeat</keyword>
<proteinExistence type="predicted"/>
<organism evidence="10 11">
    <name type="scientific">Gymnorhina tibicen</name>
    <name type="common">Australian magpie</name>
    <name type="synonym">Cracticus tibicen</name>
    <dbReference type="NCBI Taxonomy" id="9132"/>
    <lineage>
        <taxon>Eukaryota</taxon>
        <taxon>Metazoa</taxon>
        <taxon>Chordata</taxon>
        <taxon>Craniata</taxon>
        <taxon>Vertebrata</taxon>
        <taxon>Euteleostomi</taxon>
        <taxon>Archelosauria</taxon>
        <taxon>Archosauria</taxon>
        <taxon>Dinosauria</taxon>
        <taxon>Saurischia</taxon>
        <taxon>Theropoda</taxon>
        <taxon>Coelurosauria</taxon>
        <taxon>Aves</taxon>
        <taxon>Neognathae</taxon>
        <taxon>Neoaves</taxon>
        <taxon>Telluraves</taxon>
        <taxon>Australaves</taxon>
        <taxon>Passeriformes</taxon>
        <taxon>Artamidae</taxon>
        <taxon>Gymnorhina</taxon>
    </lineage>
</organism>
<feature type="compositionally biased region" description="Basic and acidic residues" evidence="8">
    <location>
        <begin position="18"/>
        <end position="37"/>
    </location>
</feature>
<evidence type="ECO:0000256" key="6">
    <source>
        <dbReference type="ARBA" id="ARBA00023242"/>
    </source>
</evidence>
<feature type="domain" description="C2H2-type" evidence="9">
    <location>
        <begin position="66"/>
        <end position="88"/>
    </location>
</feature>